<evidence type="ECO:0000313" key="1">
    <source>
        <dbReference type="EMBL" id="EGW09440.1"/>
    </source>
</evidence>
<accession>G3H7C3</accession>
<protein>
    <submittedName>
        <fullName evidence="1">Uncharacterized protein</fullName>
    </submittedName>
</protein>
<sequence>MLPLELGDRTEMCKKGMEKQDEEGQAVLQRKPYRLTCSLQSICWELTPLQFVQEISAYLLDAEDSCLFRVWCLSHFVSKPSNYVTEPSHFPFLFTRTTDHERLNYRDRHCFLTFKKLPLILDPL</sequence>
<organism evidence="1 2">
    <name type="scientific">Cricetulus griseus</name>
    <name type="common">Chinese hamster</name>
    <name type="synonym">Cricetulus barabensis griseus</name>
    <dbReference type="NCBI Taxonomy" id="10029"/>
    <lineage>
        <taxon>Eukaryota</taxon>
        <taxon>Metazoa</taxon>
        <taxon>Chordata</taxon>
        <taxon>Craniata</taxon>
        <taxon>Vertebrata</taxon>
        <taxon>Euteleostomi</taxon>
        <taxon>Mammalia</taxon>
        <taxon>Eutheria</taxon>
        <taxon>Euarchontoglires</taxon>
        <taxon>Glires</taxon>
        <taxon>Rodentia</taxon>
        <taxon>Myomorpha</taxon>
        <taxon>Muroidea</taxon>
        <taxon>Cricetidae</taxon>
        <taxon>Cricetinae</taxon>
        <taxon>Cricetulus</taxon>
    </lineage>
</organism>
<dbReference type="AlphaFoldDB" id="G3H7C3"/>
<gene>
    <name evidence="1" type="ORF">I79_006252</name>
</gene>
<name>G3H7C3_CRIGR</name>
<proteinExistence type="predicted"/>
<dbReference type="Proteomes" id="UP000001075">
    <property type="component" value="Unassembled WGS sequence"/>
</dbReference>
<dbReference type="EMBL" id="JH000191">
    <property type="protein sequence ID" value="EGW09440.1"/>
    <property type="molecule type" value="Genomic_DNA"/>
</dbReference>
<reference evidence="2" key="1">
    <citation type="journal article" date="2011" name="Nat. Biotechnol.">
        <title>The genomic sequence of the Chinese hamster ovary (CHO)-K1 cell line.</title>
        <authorList>
            <person name="Xu X."/>
            <person name="Nagarajan H."/>
            <person name="Lewis N.E."/>
            <person name="Pan S."/>
            <person name="Cai Z."/>
            <person name="Liu X."/>
            <person name="Chen W."/>
            <person name="Xie M."/>
            <person name="Wang W."/>
            <person name="Hammond S."/>
            <person name="Andersen M.R."/>
            <person name="Neff N."/>
            <person name="Passarelli B."/>
            <person name="Koh W."/>
            <person name="Fan H.C."/>
            <person name="Wang J."/>
            <person name="Gui Y."/>
            <person name="Lee K.H."/>
            <person name="Betenbaugh M.J."/>
            <person name="Quake S.R."/>
            <person name="Famili I."/>
            <person name="Palsson B.O."/>
            <person name="Wang J."/>
        </authorList>
    </citation>
    <scope>NUCLEOTIDE SEQUENCE [LARGE SCALE GENOMIC DNA]</scope>
    <source>
        <strain evidence="2">CHO K1 cell line</strain>
    </source>
</reference>
<evidence type="ECO:0000313" key="2">
    <source>
        <dbReference type="Proteomes" id="UP000001075"/>
    </source>
</evidence>
<dbReference type="InParanoid" id="G3H7C3"/>